<dbReference type="GO" id="GO:0005743">
    <property type="term" value="C:mitochondrial inner membrane"/>
    <property type="evidence" value="ECO:0007669"/>
    <property type="project" value="UniProtKB-SubCell"/>
</dbReference>
<evidence type="ECO:0000256" key="7">
    <source>
        <dbReference type="ARBA" id="ARBA00022982"/>
    </source>
</evidence>
<evidence type="ECO:0000256" key="1">
    <source>
        <dbReference type="ARBA" id="ARBA00004434"/>
    </source>
</evidence>
<dbReference type="Proteomes" id="UP000190776">
    <property type="component" value="Unassembled WGS sequence"/>
</dbReference>
<evidence type="ECO:0000313" key="13">
    <source>
        <dbReference type="EMBL" id="OMP81519.1"/>
    </source>
</evidence>
<dbReference type="FunFam" id="1.20.5.260:FF:000001">
    <property type="entry name" value="Cytochrome b-c1 complex subunit 9"/>
    <property type="match status" value="1"/>
</dbReference>
<evidence type="ECO:0000256" key="8">
    <source>
        <dbReference type="ARBA" id="ARBA00022989"/>
    </source>
</evidence>
<dbReference type="PANTHER" id="PTHR12980">
    <property type="entry name" value="UBIQUINOL-CYTOCHROME C REDUCTASE COMPLEX, SUBUNIT X"/>
    <property type="match status" value="1"/>
</dbReference>
<evidence type="ECO:0000256" key="5">
    <source>
        <dbReference type="ARBA" id="ARBA00022692"/>
    </source>
</evidence>
<keyword evidence="10 12" id="KW-0472">Membrane</keyword>
<keyword evidence="3" id="KW-0813">Transport</keyword>
<keyword evidence="6" id="KW-0999">Mitochondrion inner membrane</keyword>
<dbReference type="PANTHER" id="PTHR12980:SF0">
    <property type="entry name" value="CYTOCHROME B-C1 COMPLEX SUBUNIT 9"/>
    <property type="match status" value="1"/>
</dbReference>
<evidence type="ECO:0000256" key="3">
    <source>
        <dbReference type="ARBA" id="ARBA00022448"/>
    </source>
</evidence>
<keyword evidence="8 12" id="KW-1133">Transmembrane helix</keyword>
<evidence type="ECO:0000256" key="12">
    <source>
        <dbReference type="SAM" id="Phobius"/>
    </source>
</evidence>
<name>A0A1S8B1Z4_9PEZI</name>
<keyword evidence="7" id="KW-0249">Electron transport</keyword>
<gene>
    <name evidence="13" type="ORF">BK809_0002512</name>
</gene>
<dbReference type="STRING" id="420778.A0A1S8B1Z4"/>
<comment type="similarity">
    <text evidence="2">Belongs to the UQCR10/QCR9 family.</text>
</comment>
<dbReference type="Pfam" id="PF05365">
    <property type="entry name" value="UCR_UQCRX_QCR9"/>
    <property type="match status" value="1"/>
</dbReference>
<dbReference type="SUPFAM" id="SSF81514">
    <property type="entry name" value="Subunit X (non-heme 7 kDa protein) of cytochrome bc1 complex (Ubiquinol-cytochrome c reductase)"/>
    <property type="match status" value="1"/>
</dbReference>
<sequence length="104" mass="11396">MAGVSTSGCSVTSFANATDVPIADCLVRLQASFLRLPYARGSPANTRPSSLIKRNYVFLTTVFVGAFAVQMSFDSASDKVWDSINRGRQWKDIKHKYVEGGDDE</sequence>
<dbReference type="AlphaFoldDB" id="A0A1S8B1Z4"/>
<evidence type="ECO:0000313" key="14">
    <source>
        <dbReference type="Proteomes" id="UP000190776"/>
    </source>
</evidence>
<reference evidence="13 14" key="1">
    <citation type="submission" date="2017-01" db="EMBL/GenBank/DDBJ databases">
        <title>Draft genome sequence of Diplodia seriata F98.1, a fungal species involved in grapevine trunk diseases.</title>
        <authorList>
            <person name="Robert-Siegwald G."/>
            <person name="Vallet J."/>
            <person name="Abou-Mansour E."/>
            <person name="Xu J."/>
            <person name="Rey P."/>
            <person name="Bertsch C."/>
            <person name="Rego C."/>
            <person name="Larignon P."/>
            <person name="Fontaine F."/>
            <person name="Lebrun M.-H."/>
        </authorList>
    </citation>
    <scope>NUCLEOTIDE SEQUENCE [LARGE SCALE GENOMIC DNA]</scope>
    <source>
        <strain evidence="13 14">F98.1</strain>
    </source>
</reference>
<feature type="transmembrane region" description="Helical" evidence="12">
    <location>
        <begin position="56"/>
        <end position="73"/>
    </location>
</feature>
<evidence type="ECO:0000256" key="11">
    <source>
        <dbReference type="ARBA" id="ARBA00044247"/>
    </source>
</evidence>
<proteinExistence type="inferred from homology"/>
<evidence type="ECO:0000256" key="9">
    <source>
        <dbReference type="ARBA" id="ARBA00023128"/>
    </source>
</evidence>
<evidence type="ECO:0000256" key="10">
    <source>
        <dbReference type="ARBA" id="ARBA00023136"/>
    </source>
</evidence>
<evidence type="ECO:0000256" key="2">
    <source>
        <dbReference type="ARBA" id="ARBA00007856"/>
    </source>
</evidence>
<evidence type="ECO:0000256" key="6">
    <source>
        <dbReference type="ARBA" id="ARBA00022792"/>
    </source>
</evidence>
<dbReference type="OrthoDB" id="44067at2759"/>
<organism evidence="13 14">
    <name type="scientific">Diplodia seriata</name>
    <dbReference type="NCBI Taxonomy" id="420778"/>
    <lineage>
        <taxon>Eukaryota</taxon>
        <taxon>Fungi</taxon>
        <taxon>Dikarya</taxon>
        <taxon>Ascomycota</taxon>
        <taxon>Pezizomycotina</taxon>
        <taxon>Dothideomycetes</taxon>
        <taxon>Dothideomycetes incertae sedis</taxon>
        <taxon>Botryosphaeriales</taxon>
        <taxon>Botryosphaeriaceae</taxon>
        <taxon>Diplodia</taxon>
    </lineage>
</organism>
<keyword evidence="9" id="KW-0496">Mitochondrion</keyword>
<dbReference type="GO" id="GO:0006122">
    <property type="term" value="P:mitochondrial electron transport, ubiquinol to cytochrome c"/>
    <property type="evidence" value="ECO:0007669"/>
    <property type="project" value="InterPro"/>
</dbReference>
<dbReference type="InterPro" id="IPR036656">
    <property type="entry name" value="QCR9_sf"/>
</dbReference>
<accession>A0A1S8B1Z4</accession>
<keyword evidence="4" id="KW-0679">Respiratory chain</keyword>
<keyword evidence="5 12" id="KW-0812">Transmembrane</keyword>
<dbReference type="Gene3D" id="1.20.5.260">
    <property type="entry name" value="Cytochrome b-c1 complex subunit 9"/>
    <property type="match status" value="1"/>
</dbReference>
<dbReference type="InterPro" id="IPR008027">
    <property type="entry name" value="QCR9"/>
</dbReference>
<comment type="caution">
    <text evidence="13">The sequence shown here is derived from an EMBL/GenBank/DDBJ whole genome shotgun (WGS) entry which is preliminary data.</text>
</comment>
<protein>
    <recommendedName>
        <fullName evidence="11">Complex III subunit 9</fullName>
    </recommendedName>
</protein>
<dbReference type="EMBL" id="MSZU01000115">
    <property type="protein sequence ID" value="OMP81519.1"/>
    <property type="molecule type" value="Genomic_DNA"/>
</dbReference>
<comment type="subcellular location">
    <subcellularLocation>
        <location evidence="1">Mitochondrion inner membrane</location>
        <topology evidence="1">Single-pass membrane protein</topology>
    </subcellularLocation>
</comment>
<dbReference type="GO" id="GO:0045275">
    <property type="term" value="C:respiratory chain complex III"/>
    <property type="evidence" value="ECO:0007669"/>
    <property type="project" value="InterPro"/>
</dbReference>
<evidence type="ECO:0000256" key="4">
    <source>
        <dbReference type="ARBA" id="ARBA00022660"/>
    </source>
</evidence>